<dbReference type="AlphaFoldDB" id="A0A4R1K4E4"/>
<dbReference type="SUPFAM" id="SSF53474">
    <property type="entry name" value="alpha/beta-Hydrolases"/>
    <property type="match status" value="1"/>
</dbReference>
<accession>A0A4R1K4E4</accession>
<dbReference type="GO" id="GO:0016787">
    <property type="term" value="F:hydrolase activity"/>
    <property type="evidence" value="ECO:0007669"/>
    <property type="project" value="InterPro"/>
</dbReference>
<protein>
    <recommendedName>
        <fullName evidence="3">Alpha/beta hydrolase</fullName>
    </recommendedName>
</protein>
<dbReference type="EMBL" id="SMGD01000012">
    <property type="protein sequence ID" value="TCK57869.1"/>
    <property type="molecule type" value="Genomic_DNA"/>
</dbReference>
<dbReference type="Gene3D" id="3.40.50.1820">
    <property type="entry name" value="alpha/beta hydrolase"/>
    <property type="match status" value="1"/>
</dbReference>
<dbReference type="RefSeq" id="WP_131912402.1">
    <property type="nucleotide sequence ID" value="NZ_OU594967.1"/>
</dbReference>
<dbReference type="OrthoDB" id="9804993at2"/>
<organism evidence="1 2">
    <name type="scientific">Celerinatantimonas diazotrophica</name>
    <dbReference type="NCBI Taxonomy" id="412034"/>
    <lineage>
        <taxon>Bacteria</taxon>
        <taxon>Pseudomonadati</taxon>
        <taxon>Pseudomonadota</taxon>
        <taxon>Gammaproteobacteria</taxon>
        <taxon>Celerinatantimonadaceae</taxon>
        <taxon>Celerinatantimonas</taxon>
    </lineage>
</organism>
<evidence type="ECO:0008006" key="3">
    <source>
        <dbReference type="Google" id="ProtNLM"/>
    </source>
</evidence>
<dbReference type="InterPro" id="IPR010662">
    <property type="entry name" value="RBBP9/YdeN"/>
</dbReference>
<dbReference type="InterPro" id="IPR029058">
    <property type="entry name" value="AB_hydrolase_fold"/>
</dbReference>
<keyword evidence="2" id="KW-1185">Reference proteome</keyword>
<proteinExistence type="predicted"/>
<name>A0A4R1K4E4_9GAMM</name>
<comment type="caution">
    <text evidence="1">The sequence shown here is derived from an EMBL/GenBank/DDBJ whole genome shotgun (WGS) entry which is preliminary data.</text>
</comment>
<evidence type="ECO:0000313" key="2">
    <source>
        <dbReference type="Proteomes" id="UP000295565"/>
    </source>
</evidence>
<gene>
    <name evidence="1" type="ORF">EV690_1568</name>
</gene>
<reference evidence="1 2" key="1">
    <citation type="submission" date="2019-03" db="EMBL/GenBank/DDBJ databases">
        <title>Genomic Encyclopedia of Type Strains, Phase IV (KMG-IV): sequencing the most valuable type-strain genomes for metagenomic binning, comparative biology and taxonomic classification.</title>
        <authorList>
            <person name="Goeker M."/>
        </authorList>
    </citation>
    <scope>NUCLEOTIDE SEQUENCE [LARGE SCALE GENOMIC DNA]</scope>
    <source>
        <strain evidence="1 2">DSM 18577</strain>
    </source>
</reference>
<dbReference type="Pfam" id="PF06821">
    <property type="entry name" value="Ser_hydrolase"/>
    <property type="match status" value="1"/>
</dbReference>
<evidence type="ECO:0000313" key="1">
    <source>
        <dbReference type="EMBL" id="TCK57869.1"/>
    </source>
</evidence>
<sequence length="192" mass="21665">MLKLNELSNPVDDLSGRYQIVLVPGIGNSPEEHWQSYWHEQFPSWLRISQKHWKEPDLYAWTLAIQRTLRTLPSDESAILIGHSFGALSSVALSLSEPESIAAIVLVAPADPIRFELSDELQAKPTCPVLMFASHNDPLMGWERANHWADTWGAQLTDMGEAVHINAQSGFGKWPWGLLHIHQFLVEHLNSN</sequence>
<dbReference type="Proteomes" id="UP000295565">
    <property type="component" value="Unassembled WGS sequence"/>
</dbReference>